<evidence type="ECO:0000256" key="4">
    <source>
        <dbReference type="ARBA" id="ARBA00022723"/>
    </source>
</evidence>
<dbReference type="InterPro" id="IPR036397">
    <property type="entry name" value="RNaseH_sf"/>
</dbReference>
<keyword evidence="12" id="KW-1185">Reference proteome</keyword>
<dbReference type="PROSITE" id="PS50876">
    <property type="entry name" value="ZF_INTEGRASE"/>
    <property type="match status" value="1"/>
</dbReference>
<dbReference type="PROSITE" id="PS50879">
    <property type="entry name" value="RNASE_H_1"/>
    <property type="match status" value="1"/>
</dbReference>
<accession>A0A7K9ZAW1</accession>
<evidence type="ECO:0000313" key="11">
    <source>
        <dbReference type="EMBL" id="NXJ19462.1"/>
    </source>
</evidence>
<keyword evidence="3" id="KW-0540">Nuclease</keyword>
<dbReference type="GO" id="GO:0008270">
    <property type="term" value="F:zinc ion binding"/>
    <property type="evidence" value="ECO:0007669"/>
    <property type="project" value="UniProtKB-KW"/>
</dbReference>
<dbReference type="Proteomes" id="UP000537234">
    <property type="component" value="Unassembled WGS sequence"/>
</dbReference>
<dbReference type="InterPro" id="IPR012337">
    <property type="entry name" value="RNaseH-like_sf"/>
</dbReference>
<keyword evidence="1" id="KW-0808">Transferase</keyword>
<evidence type="ECO:0000313" key="12">
    <source>
        <dbReference type="Proteomes" id="UP000537234"/>
    </source>
</evidence>
<dbReference type="GO" id="GO:0004523">
    <property type="term" value="F:RNA-DNA hybrid ribonuclease activity"/>
    <property type="evidence" value="ECO:0007669"/>
    <property type="project" value="InterPro"/>
</dbReference>
<feature type="domain" description="Integrase-type" evidence="9">
    <location>
        <begin position="211"/>
        <end position="248"/>
    </location>
</feature>
<evidence type="ECO:0000256" key="6">
    <source>
        <dbReference type="ARBA" id="ARBA00022801"/>
    </source>
</evidence>
<keyword evidence="2" id="KW-0548">Nucleotidyltransferase</keyword>
<dbReference type="Gene3D" id="3.30.420.10">
    <property type="entry name" value="Ribonuclease H-like superfamily/Ribonuclease H"/>
    <property type="match status" value="1"/>
</dbReference>
<reference evidence="11 12" key="1">
    <citation type="submission" date="2019-09" db="EMBL/GenBank/DDBJ databases">
        <title>Bird 10,000 Genomes (B10K) Project - Family phase.</title>
        <authorList>
            <person name="Zhang G."/>
        </authorList>
    </citation>
    <scope>NUCLEOTIDE SEQUENCE [LARGE SCALE GENOMIC DNA]</scope>
    <source>
        <strain evidence="11">B10K-DU-001-48</strain>
        <tissue evidence="11">Muscle</tissue>
    </source>
</reference>
<keyword evidence="8" id="KW-0863">Zinc-finger</keyword>
<dbReference type="GO" id="GO:0035613">
    <property type="term" value="F:RNA stem-loop binding"/>
    <property type="evidence" value="ECO:0007669"/>
    <property type="project" value="TreeGrafter"/>
</dbReference>
<dbReference type="SUPFAM" id="SSF46919">
    <property type="entry name" value="N-terminal Zn binding domain of HIV integrase"/>
    <property type="match status" value="1"/>
</dbReference>
<feature type="non-terminal residue" evidence="11">
    <location>
        <position position="1"/>
    </location>
</feature>
<dbReference type="Pfam" id="PF02022">
    <property type="entry name" value="Integrase_Zn"/>
    <property type="match status" value="1"/>
</dbReference>
<organism evidence="11 12">
    <name type="scientific">Dicrurus megarhynchus</name>
    <dbReference type="NCBI Taxonomy" id="450177"/>
    <lineage>
        <taxon>Eukaryota</taxon>
        <taxon>Metazoa</taxon>
        <taxon>Chordata</taxon>
        <taxon>Craniata</taxon>
        <taxon>Vertebrata</taxon>
        <taxon>Euteleostomi</taxon>
        <taxon>Archelosauria</taxon>
        <taxon>Archosauria</taxon>
        <taxon>Dinosauria</taxon>
        <taxon>Saurischia</taxon>
        <taxon>Theropoda</taxon>
        <taxon>Coelurosauria</taxon>
        <taxon>Aves</taxon>
        <taxon>Neognathae</taxon>
        <taxon>Neoaves</taxon>
        <taxon>Telluraves</taxon>
        <taxon>Australaves</taxon>
        <taxon>Passeriformes</taxon>
        <taxon>Corvoidea</taxon>
        <taxon>Dicruridae</taxon>
        <taxon>Dicrurus</taxon>
    </lineage>
</organism>
<evidence type="ECO:0000256" key="7">
    <source>
        <dbReference type="ARBA" id="ARBA00022918"/>
    </source>
</evidence>
<keyword evidence="4" id="KW-0479">Metal-binding</keyword>
<sequence length="248" mass="27519">AAQDPAKFTILIQQDYFEWSLANSSALQSTLQSYTGQIDYHFPSHKLLQSLNTTPLSAKPKLTKPKLSRTPVDGPTVFTDGSGKTGKAIVTWKNEDRWQTLQGQSTGSAQLVELKAVTMAFQNCDEHFNLIVDSAYVADVVQQVDCSLLKEVNNADLFLLLKALWRAVLQRIYPFYVLHIRSHTNLPGFLAEGNAHADALANPVWAVPQPDRLAQAKTSHTFFHQNARTSCKQLLLTPTEARAIVNAC</sequence>
<dbReference type="EMBL" id="VXAD01002613">
    <property type="protein sequence ID" value="NXJ19462.1"/>
    <property type="molecule type" value="Genomic_DNA"/>
</dbReference>
<dbReference type="Pfam" id="PF00075">
    <property type="entry name" value="RNase_H"/>
    <property type="match status" value="1"/>
</dbReference>
<proteinExistence type="predicted"/>
<evidence type="ECO:0000256" key="8">
    <source>
        <dbReference type="PROSITE-ProRule" id="PRU00450"/>
    </source>
</evidence>
<keyword evidence="7" id="KW-0695">RNA-directed DNA polymerase</keyword>
<keyword evidence="6" id="KW-0378">Hydrolase</keyword>
<comment type="caution">
    <text evidence="11">The sequence shown here is derived from an EMBL/GenBank/DDBJ whole genome shotgun (WGS) entry which is preliminary data.</text>
</comment>
<protein>
    <submittedName>
        <fullName evidence="11">POK11 protein</fullName>
    </submittedName>
</protein>
<dbReference type="PANTHER" id="PTHR41694:SF3">
    <property type="entry name" value="RNA-DIRECTED DNA POLYMERASE-RELATED"/>
    <property type="match status" value="1"/>
</dbReference>
<dbReference type="AlphaFoldDB" id="A0A7K9ZAW1"/>
<dbReference type="InterPro" id="IPR003308">
    <property type="entry name" value="Integrase_Zn-bd_dom_N"/>
</dbReference>
<evidence type="ECO:0000256" key="5">
    <source>
        <dbReference type="ARBA" id="ARBA00022759"/>
    </source>
</evidence>
<dbReference type="InterPro" id="IPR002156">
    <property type="entry name" value="RNaseH_domain"/>
</dbReference>
<keyword evidence="8" id="KW-0862">Zinc</keyword>
<dbReference type="Gene3D" id="1.10.10.200">
    <property type="match status" value="1"/>
</dbReference>
<evidence type="ECO:0000256" key="1">
    <source>
        <dbReference type="ARBA" id="ARBA00022679"/>
    </source>
</evidence>
<dbReference type="PANTHER" id="PTHR41694">
    <property type="entry name" value="ENDOGENOUS RETROVIRUS GROUP K MEMBER POL PROTEIN"/>
    <property type="match status" value="1"/>
</dbReference>
<dbReference type="InterPro" id="IPR017856">
    <property type="entry name" value="Integrase-like_N"/>
</dbReference>
<feature type="non-terminal residue" evidence="11">
    <location>
        <position position="248"/>
    </location>
</feature>
<gene>
    <name evidence="11" type="primary">Ervk11</name>
    <name evidence="11" type="ORF">DICMEG_R15743</name>
</gene>
<evidence type="ECO:0000259" key="10">
    <source>
        <dbReference type="PROSITE" id="PS50879"/>
    </source>
</evidence>
<evidence type="ECO:0000256" key="3">
    <source>
        <dbReference type="ARBA" id="ARBA00022722"/>
    </source>
</evidence>
<keyword evidence="5" id="KW-0255">Endonuclease</keyword>
<evidence type="ECO:0000256" key="2">
    <source>
        <dbReference type="ARBA" id="ARBA00022695"/>
    </source>
</evidence>
<name>A0A7K9ZAW1_9CORV</name>
<dbReference type="GO" id="GO:0003964">
    <property type="term" value="F:RNA-directed DNA polymerase activity"/>
    <property type="evidence" value="ECO:0007669"/>
    <property type="project" value="UniProtKB-KW"/>
</dbReference>
<dbReference type="SUPFAM" id="SSF53098">
    <property type="entry name" value="Ribonuclease H-like"/>
    <property type="match status" value="1"/>
</dbReference>
<evidence type="ECO:0000259" key="9">
    <source>
        <dbReference type="PROSITE" id="PS50876"/>
    </source>
</evidence>
<feature type="domain" description="RNase H type-1" evidence="10">
    <location>
        <begin position="71"/>
        <end position="206"/>
    </location>
</feature>